<gene>
    <name evidence="2" type="ORF">ACFFVB_12440</name>
</gene>
<evidence type="ECO:0000256" key="1">
    <source>
        <dbReference type="SAM" id="Phobius"/>
    </source>
</evidence>
<keyword evidence="3" id="KW-1185">Reference proteome</keyword>
<proteinExistence type="predicted"/>
<reference evidence="2 3" key="1">
    <citation type="submission" date="2024-09" db="EMBL/GenBank/DDBJ databases">
        <authorList>
            <person name="Sun Q."/>
            <person name="Mori K."/>
        </authorList>
    </citation>
    <scope>NUCLEOTIDE SEQUENCE [LARGE SCALE GENOMIC DNA]</scope>
    <source>
        <strain evidence="2 3">CECT 8286</strain>
    </source>
</reference>
<evidence type="ECO:0000313" key="2">
    <source>
        <dbReference type="EMBL" id="MFB9053886.1"/>
    </source>
</evidence>
<sequence length="96" mass="10862">MKTHRLTILGIIINTLITAFIYFTEDYKGLDIIMIIALVICYIGFIVMQFNQAKIGSIIFCIGSAVFIPIGLVGIIGVRKTVQNIEDEEFYKAHYE</sequence>
<name>A0ABV5F367_9FLAO</name>
<evidence type="ECO:0000313" key="3">
    <source>
        <dbReference type="Proteomes" id="UP001589605"/>
    </source>
</evidence>
<keyword evidence="1" id="KW-1133">Transmembrane helix</keyword>
<dbReference type="EMBL" id="JBHMEZ010000012">
    <property type="protein sequence ID" value="MFB9053886.1"/>
    <property type="molecule type" value="Genomic_DNA"/>
</dbReference>
<protein>
    <submittedName>
        <fullName evidence="2">Uncharacterized protein</fullName>
    </submittedName>
</protein>
<feature type="transmembrane region" description="Helical" evidence="1">
    <location>
        <begin position="6"/>
        <end position="23"/>
    </location>
</feature>
<feature type="transmembrane region" description="Helical" evidence="1">
    <location>
        <begin position="56"/>
        <end position="78"/>
    </location>
</feature>
<dbReference type="Proteomes" id="UP001589605">
    <property type="component" value="Unassembled WGS sequence"/>
</dbReference>
<organism evidence="2 3">
    <name type="scientific">Formosa undariae</name>
    <dbReference type="NCBI Taxonomy" id="1325436"/>
    <lineage>
        <taxon>Bacteria</taxon>
        <taxon>Pseudomonadati</taxon>
        <taxon>Bacteroidota</taxon>
        <taxon>Flavobacteriia</taxon>
        <taxon>Flavobacteriales</taxon>
        <taxon>Flavobacteriaceae</taxon>
        <taxon>Formosa</taxon>
    </lineage>
</organism>
<comment type="caution">
    <text evidence="2">The sequence shown here is derived from an EMBL/GenBank/DDBJ whole genome shotgun (WGS) entry which is preliminary data.</text>
</comment>
<dbReference type="RefSeq" id="WP_382383211.1">
    <property type="nucleotide sequence ID" value="NZ_JBHMEZ010000012.1"/>
</dbReference>
<keyword evidence="1" id="KW-0472">Membrane</keyword>
<feature type="transmembrane region" description="Helical" evidence="1">
    <location>
        <begin position="30"/>
        <end position="50"/>
    </location>
</feature>
<accession>A0ABV5F367</accession>
<keyword evidence="1" id="KW-0812">Transmembrane</keyword>